<dbReference type="InterPro" id="IPR058998">
    <property type="entry name" value="YycE-like_N"/>
</dbReference>
<feature type="domain" description="YycE-like C-terminal" evidence="3">
    <location>
        <begin position="87"/>
        <end position="140"/>
    </location>
</feature>
<protein>
    <submittedName>
        <fullName evidence="4">VOC family protein</fullName>
    </submittedName>
</protein>
<feature type="domain" description="YycE-like N-terminal" evidence="2">
    <location>
        <begin position="22"/>
        <end position="73"/>
    </location>
</feature>
<evidence type="ECO:0000259" key="2">
    <source>
        <dbReference type="Pfam" id="PF22658"/>
    </source>
</evidence>
<dbReference type="InterPro" id="IPR029068">
    <property type="entry name" value="Glyas_Bleomycin-R_OHBP_Dase"/>
</dbReference>
<dbReference type="Pfam" id="PF22658">
    <property type="entry name" value="YycE-like_N"/>
    <property type="match status" value="1"/>
</dbReference>
<feature type="region of interest" description="Disordered" evidence="1">
    <location>
        <begin position="1"/>
        <end position="20"/>
    </location>
</feature>
<proteinExistence type="predicted"/>
<evidence type="ECO:0000256" key="1">
    <source>
        <dbReference type="SAM" id="MobiDB-lite"/>
    </source>
</evidence>
<evidence type="ECO:0000313" key="5">
    <source>
        <dbReference type="Proteomes" id="UP000229378"/>
    </source>
</evidence>
<accession>A0A2G4TZC6</accession>
<gene>
    <name evidence="4" type="ORF">CS533_16925</name>
</gene>
<dbReference type="Proteomes" id="UP000229378">
    <property type="component" value="Unassembled WGS sequence"/>
</dbReference>
<dbReference type="EMBL" id="PEHN01000022">
    <property type="protein sequence ID" value="PHZ26324.1"/>
    <property type="molecule type" value="Genomic_DNA"/>
</dbReference>
<dbReference type="SUPFAM" id="SSF54593">
    <property type="entry name" value="Glyoxalase/Bleomycin resistance protein/Dihydroxybiphenyl dioxygenase"/>
    <property type="match status" value="1"/>
</dbReference>
<reference evidence="4 5" key="1">
    <citation type="submission" date="2017-10" db="EMBL/GenBank/DDBJ databases">
        <authorList>
            <person name="Banno H."/>
            <person name="Chua N.-H."/>
        </authorList>
    </citation>
    <scope>NUCLEOTIDE SEQUENCE [LARGE SCALE GENOMIC DNA]</scope>
    <source>
        <strain evidence="4 5">SCPM-O-B-7607</strain>
    </source>
</reference>
<dbReference type="GeneID" id="89597301"/>
<evidence type="ECO:0000313" key="4">
    <source>
        <dbReference type="EMBL" id="PHZ26324.1"/>
    </source>
</evidence>
<organism evidence="4 5">
    <name type="scientific">Yersinia bercovieri</name>
    <dbReference type="NCBI Taxonomy" id="634"/>
    <lineage>
        <taxon>Bacteria</taxon>
        <taxon>Pseudomonadati</taxon>
        <taxon>Pseudomonadota</taxon>
        <taxon>Gammaproteobacteria</taxon>
        <taxon>Enterobacterales</taxon>
        <taxon>Yersiniaceae</taxon>
        <taxon>Yersinia</taxon>
    </lineage>
</organism>
<name>A0A2G4TZC6_YERBE</name>
<comment type="caution">
    <text evidence="4">The sequence shown here is derived from an EMBL/GenBank/DDBJ whole genome shotgun (WGS) entry which is preliminary data.</text>
</comment>
<dbReference type="InterPro" id="IPR058997">
    <property type="entry name" value="YycE-like_C"/>
</dbReference>
<feature type="compositionally biased region" description="Polar residues" evidence="1">
    <location>
        <begin position="1"/>
        <end position="12"/>
    </location>
</feature>
<dbReference type="CDD" id="cd06587">
    <property type="entry name" value="VOC"/>
    <property type="match status" value="1"/>
</dbReference>
<dbReference type="AlphaFoldDB" id="A0A2G4TZC6"/>
<dbReference type="RefSeq" id="WP_049602403.1">
    <property type="nucleotide sequence ID" value="NZ_CABHPV010000111.1"/>
</dbReference>
<dbReference type="Gene3D" id="3.10.180.10">
    <property type="entry name" value="2,3-Dihydroxybiphenyl 1,2-Dioxygenase, domain 1"/>
    <property type="match status" value="1"/>
</dbReference>
<evidence type="ECO:0000259" key="3">
    <source>
        <dbReference type="Pfam" id="PF22659"/>
    </source>
</evidence>
<sequence>MPAESIKSSETHSPVLPPTSVMRVARPTDNLDAISEMYCRGLGFTELGRFADHQGFDGVILGHPHHAYHLEFTHHRGVQVGRAPTQDNLLVFYLPDEVLWGHQCQQMLSAGFRAVASYNPYWDVSGKTFEDSDGYRVVLQQRAWGQ</sequence>
<dbReference type="Pfam" id="PF22659">
    <property type="entry name" value="YycE-like_C"/>
    <property type="match status" value="1"/>
</dbReference>